<dbReference type="InterPro" id="IPR013087">
    <property type="entry name" value="Znf_C2H2_type"/>
</dbReference>
<dbReference type="PANTHER" id="PTHR11771">
    <property type="entry name" value="LIPOXYGENASE"/>
    <property type="match status" value="1"/>
</dbReference>
<reference evidence="12 13" key="1">
    <citation type="journal article" date="2007" name="Science">
        <title>Sea anemone genome reveals ancestral eumetazoan gene repertoire and genomic organization.</title>
        <authorList>
            <person name="Putnam N.H."/>
            <person name="Srivastava M."/>
            <person name="Hellsten U."/>
            <person name="Dirks B."/>
            <person name="Chapman J."/>
            <person name="Salamov A."/>
            <person name="Terry A."/>
            <person name="Shapiro H."/>
            <person name="Lindquist E."/>
            <person name="Kapitonov V.V."/>
            <person name="Jurka J."/>
            <person name="Genikhovich G."/>
            <person name="Grigoriev I.V."/>
            <person name="Lucas S.M."/>
            <person name="Steele R.E."/>
            <person name="Finnerty J.R."/>
            <person name="Technau U."/>
            <person name="Martindale M.Q."/>
            <person name="Rokhsar D.S."/>
        </authorList>
    </citation>
    <scope>NUCLEOTIDE SEQUENCE [LARGE SCALE GENOMIC DNA]</scope>
    <source>
        <strain evidence="13">CH2 X CH6</strain>
    </source>
</reference>
<keyword evidence="4" id="KW-0560">Oxidoreductase</keyword>
<comment type="caution">
    <text evidence="6">Lacks conserved residue(s) required for the propagation of feature annotation.</text>
</comment>
<evidence type="ECO:0000256" key="3">
    <source>
        <dbReference type="ARBA" id="ARBA00022964"/>
    </source>
</evidence>
<dbReference type="Pfam" id="PF00008">
    <property type="entry name" value="EGF"/>
    <property type="match status" value="1"/>
</dbReference>
<proteinExistence type="inferred from homology"/>
<organism evidence="12 13">
    <name type="scientific">Nematostella vectensis</name>
    <name type="common">Starlet sea anemone</name>
    <dbReference type="NCBI Taxonomy" id="45351"/>
    <lineage>
        <taxon>Eukaryota</taxon>
        <taxon>Metazoa</taxon>
        <taxon>Cnidaria</taxon>
        <taxon>Anthozoa</taxon>
        <taxon>Hexacorallia</taxon>
        <taxon>Actiniaria</taxon>
        <taxon>Edwardsiidae</taxon>
        <taxon>Nematostella</taxon>
    </lineage>
</organism>
<dbReference type="PROSITE" id="PS51393">
    <property type="entry name" value="LIPOXYGENASE_3"/>
    <property type="match status" value="1"/>
</dbReference>
<dbReference type="GO" id="GO:0034440">
    <property type="term" value="P:lipid oxidation"/>
    <property type="evidence" value="ECO:0007669"/>
    <property type="project" value="InterPro"/>
</dbReference>
<feature type="domain" description="Lipoxygenase" evidence="11">
    <location>
        <begin position="349"/>
        <end position="815"/>
    </location>
</feature>
<comment type="similarity">
    <text evidence="1">Belongs to the EGF domain peptide family.</text>
</comment>
<feature type="signal peptide" evidence="8">
    <location>
        <begin position="1"/>
        <end position="19"/>
    </location>
</feature>
<keyword evidence="5" id="KW-0862">Zinc</keyword>
<evidence type="ECO:0000256" key="1">
    <source>
        <dbReference type="ARBA" id="ARBA00006373"/>
    </source>
</evidence>
<dbReference type="SMART" id="SM00181">
    <property type="entry name" value="EGF"/>
    <property type="match status" value="1"/>
</dbReference>
<dbReference type="InterPro" id="IPR000742">
    <property type="entry name" value="EGF"/>
</dbReference>
<feature type="compositionally biased region" description="Polar residues" evidence="7">
    <location>
        <begin position="66"/>
        <end position="88"/>
    </location>
</feature>
<feature type="disulfide bond" evidence="6">
    <location>
        <begin position="189"/>
        <end position="198"/>
    </location>
</feature>
<dbReference type="Gene3D" id="1.20.245.10">
    <property type="entry name" value="Lipoxygenase-1, Domain 5"/>
    <property type="match status" value="1"/>
</dbReference>
<feature type="compositionally biased region" description="Polar residues" evidence="7">
    <location>
        <begin position="26"/>
        <end position="37"/>
    </location>
</feature>
<dbReference type="PROSITE" id="PS00022">
    <property type="entry name" value="EGF_1"/>
    <property type="match status" value="1"/>
</dbReference>
<evidence type="ECO:0000313" key="12">
    <source>
        <dbReference type="EMBL" id="EDO44999.1"/>
    </source>
</evidence>
<feature type="domain" description="C2H2-type" evidence="10">
    <location>
        <begin position="1370"/>
        <end position="1395"/>
    </location>
</feature>
<evidence type="ECO:0000256" key="8">
    <source>
        <dbReference type="SAM" id="SignalP"/>
    </source>
</evidence>
<dbReference type="Pfam" id="PF13894">
    <property type="entry name" value="zf-C2H2_4"/>
    <property type="match status" value="1"/>
</dbReference>
<dbReference type="InParanoid" id="A7RUD1"/>
<feature type="domain" description="EGF-like" evidence="9">
    <location>
        <begin position="159"/>
        <end position="199"/>
    </location>
</feature>
<dbReference type="SUPFAM" id="SSF57667">
    <property type="entry name" value="beta-beta-alpha zinc fingers"/>
    <property type="match status" value="2"/>
</dbReference>
<evidence type="ECO:0000259" key="9">
    <source>
        <dbReference type="PROSITE" id="PS50026"/>
    </source>
</evidence>
<dbReference type="SUPFAM" id="SSF48484">
    <property type="entry name" value="Lipoxigenase"/>
    <property type="match status" value="1"/>
</dbReference>
<dbReference type="PROSITE" id="PS00028">
    <property type="entry name" value="ZINC_FINGER_C2H2_1"/>
    <property type="match status" value="1"/>
</dbReference>
<dbReference type="Proteomes" id="UP000001593">
    <property type="component" value="Unassembled WGS sequence"/>
</dbReference>
<evidence type="ECO:0000256" key="7">
    <source>
        <dbReference type="SAM" id="MobiDB-lite"/>
    </source>
</evidence>
<feature type="compositionally biased region" description="Basic and acidic residues" evidence="7">
    <location>
        <begin position="108"/>
        <end position="139"/>
    </location>
</feature>
<keyword evidence="5" id="KW-0863">Zinc-finger</keyword>
<keyword evidence="8" id="KW-0732">Signal</keyword>
<accession>A7RUD1</accession>
<keyword evidence="13" id="KW-1185">Reference proteome</keyword>
<dbReference type="InterPro" id="IPR036226">
    <property type="entry name" value="LipOase_C_sf"/>
</dbReference>
<name>A7RUD1_NEMVE</name>
<sequence>MKTQVVLLFVLLVLQSTQAAPVVLETEQSSDTTQDAPTQEAAETAPDAVPQEAADAAPDEGVATEQADNPSPDQTSGSPTAVDSSSEPDQAANVDSEVNQKVDAPQAVDKEEEKPQAADKEEEKSQKEESSPATDKVEPKPAPSEAEGSSLGGEDVDPSADKCKDVTRCKNGGTCVNDYNKIDGYYCDCAPDFGGLDCGELKCRVSLPEKTSKICALTRQIGRNTKKMLIKLTSARKDDSVEIDGVDLFRYSRSSVQVPQLLKKAAASFVQSASTDPFTIEWYMKMTDNADLNKDIESHFTLKDPRFHTTPNLIDFAIVYEAFYKHHKKYSAMSALKRVPSIEDNFYKDRCFADQRLAGANPFQIWRVTRSSANVGVGWDTLYEKLLNRDFDWHKAFRKVLETDDNDALDKAIDAGQMYVTFYPELEGLNATKLQDLKFNHTVSPLTAPIAMFVVKEAEPGVKRLTPVAIQGDAHGKATVYTPEEGKGWFYAKAMVQRADINVLHMIKKRLKTHLYLDAPCTLVEKYFSEYHPLHQMLRYHCRANLETNKLFELKLYGEKAPIYKALSIDYDNSVRMVNKEYGKMDFSEIDLVEELKKRGVDDDKLLPYYPYRDDGKKLYSKIKEFVHQYIRLYYKDDDDVKKDFELQEFANEMSMDGKGDDGGLGMIKKFPAKISNATELSSLLTTLMWAMIGQHAATTYPIQEYGGFVPNSPHRLFADENGEDKYSTLMFGNKAIALEVAELSSNVASIHLDSLFDYYSKMEDKDAKSLVHRFYESLDSLSKDILTENDQRVRDGLLPYPYFLPGFVSNSAMRIVHVQSARLEDIIRDASRPSGYVDPELKRAVRRLMIMETNWRMFKCKSGEVLFYYNMITGEHRWSNGANIPQCEPDLEIGGSSAMTQLRTVSTQTEAEFPENTQEPKSFCGTRTTEAVTHQYVKKSTIISLLTDIMVVLNNTEHYASAVFCEEPKVIIQKELPTSPESTCDKHCCHFVQSSLPQTSGSVECMDVQTEIESDVMERPLEETNTSSSVYHASTIEGNSDDCITDSNMTTDTGHKGLNGIHFDRTQAHGDKEDIQTSTHFLKSPLAVFEYSEEDAQQQSTLSKQQQQQLQEQPVFEYCDQGDAEQQSTNIVLVSKRQQQLEEKKLQQLQHLITSKTQPMLPTKMPTTQVIELLEHERNETLHEITQHECEVVLQHRMLDSRQKQSLLDIHQQTTTNSMLLGSESLSQSNVSIHHLNQSNQVASQSQSYIQHRLLSNQAPLPQGASHIFPNGQLKQPSSIINSGQLQQLQYRTPISANKSIIPQTSQEPTSSQQSCQHPLSSSSLQKPLSLDFSSRIQDLQCPLCGIAYRTSRDLRIHLNTHVTKDGCCPICGKSYSSKSGLLYHFRNHTGDQPYKCDFCNASFSCSSNFKTHVIRCQQNPIKNQMN</sequence>
<gene>
    <name evidence="12" type="ORF">NEMVEDRAFT_v1g240765</name>
</gene>
<evidence type="ECO:0000259" key="11">
    <source>
        <dbReference type="PROSITE" id="PS51393"/>
    </source>
</evidence>
<keyword evidence="6" id="KW-1015">Disulfide bond</keyword>
<protein>
    <submittedName>
        <fullName evidence="12">Uncharacterized protein</fullName>
    </submittedName>
</protein>
<evidence type="ECO:0000256" key="6">
    <source>
        <dbReference type="PROSITE-ProRule" id="PRU00076"/>
    </source>
</evidence>
<keyword evidence="6" id="KW-0245">EGF-like domain</keyword>
<dbReference type="GO" id="GO:0016702">
    <property type="term" value="F:oxidoreductase activity, acting on single donors with incorporation of molecular oxygen, incorporation of two atoms of oxygen"/>
    <property type="evidence" value="ECO:0007669"/>
    <property type="project" value="InterPro"/>
</dbReference>
<evidence type="ECO:0000256" key="2">
    <source>
        <dbReference type="ARBA" id="ARBA00022723"/>
    </source>
</evidence>
<dbReference type="eggNOG" id="KOG1721">
    <property type="taxonomic scope" value="Eukaryota"/>
</dbReference>
<keyword evidence="3" id="KW-0223">Dioxygenase</keyword>
<dbReference type="Gene3D" id="3.30.160.60">
    <property type="entry name" value="Classic Zinc Finger"/>
    <property type="match status" value="2"/>
</dbReference>
<dbReference type="Gene3D" id="3.10.450.60">
    <property type="match status" value="1"/>
</dbReference>
<feature type="domain" description="C2H2-type" evidence="10">
    <location>
        <begin position="1341"/>
        <end position="1368"/>
    </location>
</feature>
<keyword evidence="2" id="KW-0479">Metal-binding</keyword>
<dbReference type="HOGENOM" id="CLU_252659_0_0_1"/>
<feature type="region of interest" description="Disordered" evidence="7">
    <location>
        <begin position="1304"/>
        <end position="1324"/>
    </location>
</feature>
<dbReference type="InterPro" id="IPR000907">
    <property type="entry name" value="LipOase"/>
</dbReference>
<evidence type="ECO:0000256" key="5">
    <source>
        <dbReference type="PROSITE-ProRule" id="PRU00042"/>
    </source>
</evidence>
<dbReference type="Pfam" id="PF00305">
    <property type="entry name" value="Lipoxygenase"/>
    <property type="match status" value="1"/>
</dbReference>
<evidence type="ECO:0000313" key="13">
    <source>
        <dbReference type="Proteomes" id="UP000001593"/>
    </source>
</evidence>
<dbReference type="PROSITE" id="PS50026">
    <property type="entry name" value="EGF_3"/>
    <property type="match status" value="1"/>
</dbReference>
<feature type="region of interest" description="Disordered" evidence="7">
    <location>
        <begin position="25"/>
        <end position="163"/>
    </location>
</feature>
<evidence type="ECO:0000259" key="10">
    <source>
        <dbReference type="PROSITE" id="PS50157"/>
    </source>
</evidence>
<feature type="chain" id="PRO_5002713825" evidence="8">
    <location>
        <begin position="20"/>
        <end position="1428"/>
    </location>
</feature>
<dbReference type="InterPro" id="IPR013819">
    <property type="entry name" value="LipOase_C"/>
</dbReference>
<dbReference type="SMART" id="SM00355">
    <property type="entry name" value="ZnF_C2H2"/>
    <property type="match status" value="3"/>
</dbReference>
<dbReference type="Gene3D" id="2.10.25.10">
    <property type="entry name" value="Laminin"/>
    <property type="match status" value="1"/>
</dbReference>
<dbReference type="PROSITE" id="PS50157">
    <property type="entry name" value="ZINC_FINGER_C2H2_2"/>
    <property type="match status" value="2"/>
</dbReference>
<dbReference type="GO" id="GO:0008270">
    <property type="term" value="F:zinc ion binding"/>
    <property type="evidence" value="ECO:0007669"/>
    <property type="project" value="UniProtKB-KW"/>
</dbReference>
<evidence type="ECO:0000256" key="4">
    <source>
        <dbReference type="ARBA" id="ARBA00023002"/>
    </source>
</evidence>
<dbReference type="SUPFAM" id="SSF57196">
    <property type="entry name" value="EGF/Laminin"/>
    <property type="match status" value="1"/>
</dbReference>
<dbReference type="Pfam" id="PF00096">
    <property type="entry name" value="zf-C2H2"/>
    <property type="match status" value="1"/>
</dbReference>
<dbReference type="CDD" id="cd00054">
    <property type="entry name" value="EGF_CA"/>
    <property type="match status" value="1"/>
</dbReference>
<dbReference type="InterPro" id="IPR036236">
    <property type="entry name" value="Znf_C2H2_sf"/>
</dbReference>
<dbReference type="EMBL" id="DS469539">
    <property type="protein sequence ID" value="EDO44999.1"/>
    <property type="molecule type" value="Genomic_DNA"/>
</dbReference>